<reference evidence="3" key="1">
    <citation type="submission" date="2025-08" db="UniProtKB">
        <authorList>
            <consortium name="Ensembl"/>
        </authorList>
    </citation>
    <scope>IDENTIFICATION</scope>
</reference>
<dbReference type="PROSITE" id="PS00280">
    <property type="entry name" value="BPTI_KUNITZ_1"/>
    <property type="match status" value="1"/>
</dbReference>
<dbReference type="GO" id="GO:0004867">
    <property type="term" value="F:serine-type endopeptidase inhibitor activity"/>
    <property type="evidence" value="ECO:0007669"/>
    <property type="project" value="InterPro"/>
</dbReference>
<dbReference type="Ensembl" id="ENSACOT00000015849.1">
    <property type="protein sequence ID" value="ENSACOP00000015302.1"/>
    <property type="gene ID" value="ENSACOG00000010674.1"/>
</dbReference>
<dbReference type="SUPFAM" id="SSF57362">
    <property type="entry name" value="BPTI-like"/>
    <property type="match status" value="1"/>
</dbReference>
<evidence type="ECO:0000259" key="2">
    <source>
        <dbReference type="PROSITE" id="PS50279"/>
    </source>
</evidence>
<dbReference type="PANTHER" id="PTHR10083">
    <property type="entry name" value="KUNITZ-TYPE PROTEASE INHIBITOR-RELATED"/>
    <property type="match status" value="1"/>
</dbReference>
<accession>A0A8B9FU73</accession>
<keyword evidence="4" id="KW-1185">Reference proteome</keyword>
<keyword evidence="1" id="KW-1015">Disulfide bond</keyword>
<reference evidence="3" key="2">
    <citation type="submission" date="2025-09" db="UniProtKB">
        <authorList>
            <consortium name="Ensembl"/>
        </authorList>
    </citation>
    <scope>IDENTIFICATION</scope>
</reference>
<evidence type="ECO:0000256" key="1">
    <source>
        <dbReference type="ARBA" id="ARBA00023157"/>
    </source>
</evidence>
<dbReference type="PROSITE" id="PS50279">
    <property type="entry name" value="BPTI_KUNITZ_2"/>
    <property type="match status" value="1"/>
</dbReference>
<dbReference type="InterPro" id="IPR036880">
    <property type="entry name" value="Kunitz_BPTI_sf"/>
</dbReference>
<organism evidence="3 4">
    <name type="scientific">Amazona collaria</name>
    <name type="common">yellow-billed parrot</name>
    <dbReference type="NCBI Taxonomy" id="241587"/>
    <lineage>
        <taxon>Eukaryota</taxon>
        <taxon>Metazoa</taxon>
        <taxon>Chordata</taxon>
        <taxon>Craniata</taxon>
        <taxon>Vertebrata</taxon>
        <taxon>Euteleostomi</taxon>
        <taxon>Archelosauria</taxon>
        <taxon>Archosauria</taxon>
        <taxon>Dinosauria</taxon>
        <taxon>Saurischia</taxon>
        <taxon>Theropoda</taxon>
        <taxon>Coelurosauria</taxon>
        <taxon>Aves</taxon>
        <taxon>Neognathae</taxon>
        <taxon>Neoaves</taxon>
        <taxon>Telluraves</taxon>
        <taxon>Australaves</taxon>
        <taxon>Psittaciformes</taxon>
        <taxon>Psittacidae</taxon>
        <taxon>Amazona</taxon>
    </lineage>
</organism>
<dbReference type="InterPro" id="IPR002223">
    <property type="entry name" value="Kunitz_BPTI"/>
</dbReference>
<evidence type="ECO:0000313" key="4">
    <source>
        <dbReference type="Proteomes" id="UP000694522"/>
    </source>
</evidence>
<sequence length="151" mass="16624">MRPILFPCSPASPFPGPRPANPFPANPGNIQHTSLISASFHGGMTATWLKACGSGLVTSKERLSANKEMGFSHRRCAESVLWLPFLSLHAGPACRRCSAMNFVLKWYYDTATKSCARFWYGGCGGNDNRFDTQKECEKFCVPGKQQRTSGK</sequence>
<evidence type="ECO:0000313" key="3">
    <source>
        <dbReference type="Ensembl" id="ENSACOP00000015302.1"/>
    </source>
</evidence>
<dbReference type="Pfam" id="PF00014">
    <property type="entry name" value="Kunitz_BPTI"/>
    <property type="match status" value="1"/>
</dbReference>
<dbReference type="Proteomes" id="UP000694522">
    <property type="component" value="Unplaced"/>
</dbReference>
<dbReference type="InterPro" id="IPR050098">
    <property type="entry name" value="TFPI/VKTCI-like"/>
</dbReference>
<protein>
    <recommendedName>
        <fullName evidence="2">BPTI/Kunitz inhibitor domain-containing protein</fullName>
    </recommendedName>
</protein>
<dbReference type="GO" id="GO:0005615">
    <property type="term" value="C:extracellular space"/>
    <property type="evidence" value="ECO:0007669"/>
    <property type="project" value="TreeGrafter"/>
</dbReference>
<dbReference type="SMART" id="SM00131">
    <property type="entry name" value="KU"/>
    <property type="match status" value="1"/>
</dbReference>
<name>A0A8B9FU73_9PSIT</name>
<dbReference type="AlphaFoldDB" id="A0A8B9FU73"/>
<dbReference type="PRINTS" id="PR00759">
    <property type="entry name" value="BASICPTASE"/>
</dbReference>
<dbReference type="Gene3D" id="4.10.410.10">
    <property type="entry name" value="Pancreatic trypsin inhibitor Kunitz domain"/>
    <property type="match status" value="1"/>
</dbReference>
<dbReference type="PANTHER" id="PTHR10083:SF375">
    <property type="entry name" value="BPTI_KUNITZ INHIBITOR DOMAIN-CONTAINING PROTEIN"/>
    <property type="match status" value="1"/>
</dbReference>
<feature type="domain" description="BPTI/Kunitz inhibitor" evidence="2">
    <location>
        <begin position="91"/>
        <end position="140"/>
    </location>
</feature>
<proteinExistence type="predicted"/>
<dbReference type="InterPro" id="IPR020901">
    <property type="entry name" value="Prtase_inh_Kunz-CS"/>
</dbReference>
<dbReference type="FunFam" id="4.10.410.10:FF:000020">
    <property type="entry name" value="Collagen, type VI, alpha 3"/>
    <property type="match status" value="1"/>
</dbReference>